<keyword evidence="1" id="KW-0812">Transmembrane</keyword>
<dbReference type="AlphaFoldDB" id="A0AAW1KDE1"/>
<evidence type="ECO:0000313" key="2">
    <source>
        <dbReference type="EMBL" id="KAK9715265.1"/>
    </source>
</evidence>
<proteinExistence type="predicted"/>
<keyword evidence="3" id="KW-1185">Reference proteome</keyword>
<dbReference type="Proteomes" id="UP001443914">
    <property type="component" value="Unassembled WGS sequence"/>
</dbReference>
<dbReference type="PANTHER" id="PTHR34189">
    <property type="entry name" value="TRANSMEMBRANE PROTEIN"/>
    <property type="match status" value="1"/>
</dbReference>
<organism evidence="2 3">
    <name type="scientific">Saponaria officinalis</name>
    <name type="common">Common soapwort</name>
    <name type="synonym">Lychnis saponaria</name>
    <dbReference type="NCBI Taxonomy" id="3572"/>
    <lineage>
        <taxon>Eukaryota</taxon>
        <taxon>Viridiplantae</taxon>
        <taxon>Streptophyta</taxon>
        <taxon>Embryophyta</taxon>
        <taxon>Tracheophyta</taxon>
        <taxon>Spermatophyta</taxon>
        <taxon>Magnoliopsida</taxon>
        <taxon>eudicotyledons</taxon>
        <taxon>Gunneridae</taxon>
        <taxon>Pentapetalae</taxon>
        <taxon>Caryophyllales</taxon>
        <taxon>Caryophyllaceae</taxon>
        <taxon>Caryophylleae</taxon>
        <taxon>Saponaria</taxon>
    </lineage>
</organism>
<keyword evidence="1" id="KW-1133">Transmembrane helix</keyword>
<reference evidence="2" key="1">
    <citation type="submission" date="2024-03" db="EMBL/GenBank/DDBJ databases">
        <title>WGS assembly of Saponaria officinalis var. Norfolk2.</title>
        <authorList>
            <person name="Jenkins J."/>
            <person name="Shu S."/>
            <person name="Grimwood J."/>
            <person name="Barry K."/>
            <person name="Goodstein D."/>
            <person name="Schmutz J."/>
            <person name="Leebens-Mack J."/>
            <person name="Osbourn A."/>
        </authorList>
    </citation>
    <scope>NUCLEOTIDE SEQUENCE [LARGE SCALE GENOMIC DNA]</scope>
    <source>
        <strain evidence="2">JIC</strain>
    </source>
</reference>
<evidence type="ECO:0000313" key="3">
    <source>
        <dbReference type="Proteomes" id="UP001443914"/>
    </source>
</evidence>
<keyword evidence="1" id="KW-0472">Membrane</keyword>
<dbReference type="PANTHER" id="PTHR34189:SF10">
    <property type="entry name" value="TRANSMEMBRANE PROTEIN"/>
    <property type="match status" value="1"/>
</dbReference>
<accession>A0AAW1KDE1</accession>
<feature type="transmembrane region" description="Helical" evidence="1">
    <location>
        <begin position="54"/>
        <end position="76"/>
    </location>
</feature>
<name>A0AAW1KDE1_SAPOF</name>
<evidence type="ECO:0000256" key="1">
    <source>
        <dbReference type="SAM" id="Phobius"/>
    </source>
</evidence>
<protein>
    <submittedName>
        <fullName evidence="2">Uncharacterized protein</fullName>
    </submittedName>
</protein>
<dbReference type="EMBL" id="JBDFQZ010000006">
    <property type="protein sequence ID" value="KAK9715265.1"/>
    <property type="molecule type" value="Genomic_DNA"/>
</dbReference>
<gene>
    <name evidence="2" type="ORF">RND81_06G154000</name>
</gene>
<comment type="caution">
    <text evidence="2">The sequence shown here is derived from an EMBL/GenBank/DDBJ whole genome shotgun (WGS) entry which is preliminary data.</text>
</comment>
<sequence length="85" mass="9458">MYRSASVTRFSDEFSINVTPAAKIFLPGLRGTNDEDELPIYGVNKKQNGVAKKLQANSVIHVIPIILFLCGFILWLSSHPIDNKV</sequence>